<name>A7E9F7_SCLS1</name>
<dbReference type="Proteomes" id="UP000001312">
    <property type="component" value="Unassembled WGS sequence"/>
</dbReference>
<keyword evidence="3" id="KW-1185">Reference proteome</keyword>
<dbReference type="AlphaFoldDB" id="A7E9F7"/>
<evidence type="ECO:0000313" key="3">
    <source>
        <dbReference type="Proteomes" id="UP000001312"/>
    </source>
</evidence>
<dbReference type="KEGG" id="ssl:SS1G_01937"/>
<evidence type="ECO:0000256" key="1">
    <source>
        <dbReference type="SAM" id="MobiDB-lite"/>
    </source>
</evidence>
<reference evidence="3" key="1">
    <citation type="journal article" date="2011" name="PLoS Genet.">
        <title>Genomic analysis of the necrotrophic fungal pathogens Sclerotinia sclerotiorum and Botrytis cinerea.</title>
        <authorList>
            <person name="Amselem J."/>
            <person name="Cuomo C.A."/>
            <person name="van Kan J.A."/>
            <person name="Viaud M."/>
            <person name="Benito E.P."/>
            <person name="Couloux A."/>
            <person name="Coutinho P.M."/>
            <person name="de Vries R.P."/>
            <person name="Dyer P.S."/>
            <person name="Fillinger S."/>
            <person name="Fournier E."/>
            <person name="Gout L."/>
            <person name="Hahn M."/>
            <person name="Kohn L."/>
            <person name="Lapalu N."/>
            <person name="Plummer K.M."/>
            <person name="Pradier J.M."/>
            <person name="Quevillon E."/>
            <person name="Sharon A."/>
            <person name="Simon A."/>
            <person name="ten Have A."/>
            <person name="Tudzynski B."/>
            <person name="Tudzynski P."/>
            <person name="Wincker P."/>
            <person name="Andrew M."/>
            <person name="Anthouard V."/>
            <person name="Beever R.E."/>
            <person name="Beffa R."/>
            <person name="Benoit I."/>
            <person name="Bouzid O."/>
            <person name="Brault B."/>
            <person name="Chen Z."/>
            <person name="Choquer M."/>
            <person name="Collemare J."/>
            <person name="Cotton P."/>
            <person name="Danchin E.G."/>
            <person name="Da Silva C."/>
            <person name="Gautier A."/>
            <person name="Giraud C."/>
            <person name="Giraud T."/>
            <person name="Gonzalez C."/>
            <person name="Grossetete S."/>
            <person name="Guldener U."/>
            <person name="Henrissat B."/>
            <person name="Howlett B.J."/>
            <person name="Kodira C."/>
            <person name="Kretschmer M."/>
            <person name="Lappartient A."/>
            <person name="Leroch M."/>
            <person name="Levis C."/>
            <person name="Mauceli E."/>
            <person name="Neuveglise C."/>
            <person name="Oeser B."/>
            <person name="Pearson M."/>
            <person name="Poulain J."/>
            <person name="Poussereau N."/>
            <person name="Quesneville H."/>
            <person name="Rascle C."/>
            <person name="Schumacher J."/>
            <person name="Segurens B."/>
            <person name="Sexton A."/>
            <person name="Silva E."/>
            <person name="Sirven C."/>
            <person name="Soanes D.M."/>
            <person name="Talbot N.J."/>
            <person name="Templeton M."/>
            <person name="Yandava C."/>
            <person name="Yarden O."/>
            <person name="Zeng Q."/>
            <person name="Rollins J.A."/>
            <person name="Lebrun M.H."/>
            <person name="Dickman M."/>
        </authorList>
    </citation>
    <scope>NUCLEOTIDE SEQUENCE [LARGE SCALE GENOMIC DNA]</scope>
    <source>
        <strain evidence="3">ATCC 18683 / 1980 / Ss-1</strain>
    </source>
</reference>
<organism evidence="2 3">
    <name type="scientific">Sclerotinia sclerotiorum (strain ATCC 18683 / 1980 / Ss-1)</name>
    <name type="common">White mold</name>
    <name type="synonym">Whetzelinia sclerotiorum</name>
    <dbReference type="NCBI Taxonomy" id="665079"/>
    <lineage>
        <taxon>Eukaryota</taxon>
        <taxon>Fungi</taxon>
        <taxon>Dikarya</taxon>
        <taxon>Ascomycota</taxon>
        <taxon>Pezizomycotina</taxon>
        <taxon>Leotiomycetes</taxon>
        <taxon>Helotiales</taxon>
        <taxon>Sclerotiniaceae</taxon>
        <taxon>Sclerotinia</taxon>
    </lineage>
</organism>
<protein>
    <submittedName>
        <fullName evidence="2">Uncharacterized protein</fullName>
    </submittedName>
</protein>
<accession>A7E9F7</accession>
<sequence>MTSLRSWKLAARIFHQAKLSCKQYPPLGIAAAVQPERRVGNERRQRNGYSESGHEKCRKNHVVKERLTQRNGVGKPESVPSEFSSYRQYTIPTALRYSENEAVTSP</sequence>
<dbReference type="RefSeq" id="XP_001597741.1">
    <property type="nucleotide sequence ID" value="XM_001597691.1"/>
</dbReference>
<gene>
    <name evidence="2" type="ORF">SS1G_01937</name>
</gene>
<dbReference type="GeneID" id="5493553"/>
<dbReference type="InParanoid" id="A7E9F7"/>
<feature type="compositionally biased region" description="Basic and acidic residues" evidence="1">
    <location>
        <begin position="35"/>
        <end position="45"/>
    </location>
</feature>
<feature type="region of interest" description="Disordered" evidence="1">
    <location>
        <begin position="35"/>
        <end position="82"/>
    </location>
</feature>
<dbReference type="HOGENOM" id="CLU_2224784_0_0_1"/>
<proteinExistence type="predicted"/>
<dbReference type="EMBL" id="CH476622">
    <property type="protein sequence ID" value="EDN97009.1"/>
    <property type="molecule type" value="Genomic_DNA"/>
</dbReference>
<evidence type="ECO:0000313" key="2">
    <source>
        <dbReference type="EMBL" id="EDN97009.1"/>
    </source>
</evidence>